<proteinExistence type="predicted"/>
<organism evidence="1">
    <name type="scientific">bioreactor metagenome</name>
    <dbReference type="NCBI Taxonomy" id="1076179"/>
    <lineage>
        <taxon>unclassified sequences</taxon>
        <taxon>metagenomes</taxon>
        <taxon>ecological metagenomes</taxon>
    </lineage>
</organism>
<reference evidence="1" key="1">
    <citation type="submission" date="2019-08" db="EMBL/GenBank/DDBJ databases">
        <authorList>
            <person name="Kucharzyk K."/>
            <person name="Murdoch R.W."/>
            <person name="Higgins S."/>
            <person name="Loffler F."/>
        </authorList>
    </citation>
    <scope>NUCLEOTIDE SEQUENCE</scope>
</reference>
<dbReference type="Gene3D" id="3.40.190.10">
    <property type="entry name" value="Periplasmic binding protein-like II"/>
    <property type="match status" value="1"/>
</dbReference>
<dbReference type="EMBL" id="VSSQ01108970">
    <property type="protein sequence ID" value="MPN47464.1"/>
    <property type="molecule type" value="Genomic_DNA"/>
</dbReference>
<accession>A0A645IGM9</accession>
<dbReference type="AlphaFoldDB" id="A0A645IGM9"/>
<gene>
    <name evidence="1" type="ORF">SDC9_195066</name>
</gene>
<comment type="caution">
    <text evidence="1">The sequence shown here is derived from an EMBL/GenBank/DDBJ whole genome shotgun (WGS) entry which is preliminary data.</text>
</comment>
<evidence type="ECO:0000313" key="1">
    <source>
        <dbReference type="EMBL" id="MPN47464.1"/>
    </source>
</evidence>
<sequence>MCNNLVTTTDGFPNGVGINETAQTLVDTLAQADIELDNDKRITEYQQAQDLLADLAGNIPLYFEAEHIIYRSNIGGTADYALPETLNIGANIFFNYSLITKQ</sequence>
<name>A0A645IGM9_9ZZZZ</name>
<dbReference type="Gene3D" id="3.10.105.10">
    <property type="entry name" value="Dipeptide-binding Protein, Domain 3"/>
    <property type="match status" value="1"/>
</dbReference>
<dbReference type="SUPFAM" id="SSF53850">
    <property type="entry name" value="Periplasmic binding protein-like II"/>
    <property type="match status" value="1"/>
</dbReference>
<protein>
    <submittedName>
        <fullName evidence="1">Uncharacterized protein</fullName>
    </submittedName>
</protein>